<dbReference type="Proteomes" id="UP000429523">
    <property type="component" value="Unassembled WGS sequence"/>
</dbReference>
<sequence>MTTLAGAFAAGAELHPVLGVQPNGLGGSRGGTGQAVWFQPYAGLSERRTSAPVYIGINPLGRRPGGVSSRTLPYPPYSVGGE</sequence>
<protein>
    <submittedName>
        <fullName evidence="1">Uncharacterized protein</fullName>
    </submittedName>
</protein>
<dbReference type="Proteomes" id="UP000441208">
    <property type="component" value="Unassembled WGS sequence"/>
</dbReference>
<organism evidence="1 5">
    <name type="scientific">Phytophthora fragariae</name>
    <dbReference type="NCBI Taxonomy" id="53985"/>
    <lineage>
        <taxon>Eukaryota</taxon>
        <taxon>Sar</taxon>
        <taxon>Stramenopiles</taxon>
        <taxon>Oomycota</taxon>
        <taxon>Peronosporomycetes</taxon>
        <taxon>Peronosporales</taxon>
        <taxon>Peronosporaceae</taxon>
        <taxon>Phytophthora</taxon>
    </lineage>
</organism>
<dbReference type="EMBL" id="QXFX01000378">
    <property type="protein sequence ID" value="KAE9118018.1"/>
    <property type="molecule type" value="Genomic_DNA"/>
</dbReference>
<evidence type="ECO:0000313" key="1">
    <source>
        <dbReference type="EMBL" id="KAE8933064.1"/>
    </source>
</evidence>
<dbReference type="EMBL" id="QXFZ01001005">
    <property type="protein sequence ID" value="KAE9099218.1"/>
    <property type="molecule type" value="Genomic_DNA"/>
</dbReference>
<evidence type="ECO:0000313" key="8">
    <source>
        <dbReference type="Proteomes" id="UP000488956"/>
    </source>
</evidence>
<name>A0A6A3EH99_9STRA</name>
<evidence type="ECO:0000313" key="4">
    <source>
        <dbReference type="EMBL" id="KAE9127885.1"/>
    </source>
</evidence>
<dbReference type="EMBL" id="QXGA01001138">
    <property type="protein sequence ID" value="KAE9127885.1"/>
    <property type="molecule type" value="Genomic_DNA"/>
</dbReference>
<dbReference type="EMBL" id="QXGF01001052">
    <property type="protein sequence ID" value="KAE8933064.1"/>
    <property type="molecule type" value="Genomic_DNA"/>
</dbReference>
<evidence type="ECO:0000313" key="6">
    <source>
        <dbReference type="Proteomes" id="UP000440732"/>
    </source>
</evidence>
<accession>A0A6A3EH99</accession>
<proteinExistence type="predicted"/>
<evidence type="ECO:0000313" key="7">
    <source>
        <dbReference type="Proteomes" id="UP000441208"/>
    </source>
</evidence>
<reference evidence="5 6" key="1">
    <citation type="submission" date="2018-08" db="EMBL/GenBank/DDBJ databases">
        <title>Genomic investigation of the strawberry pathogen Phytophthora fragariae indicates pathogenicity is determined by transcriptional variation in three key races.</title>
        <authorList>
            <person name="Adams T.M."/>
            <person name="Armitage A.D."/>
            <person name="Sobczyk M.K."/>
            <person name="Bates H.J."/>
            <person name="Dunwell J.M."/>
            <person name="Nellist C.F."/>
            <person name="Harrison R.J."/>
        </authorList>
    </citation>
    <scope>NUCLEOTIDE SEQUENCE [LARGE SCALE GENOMIC DNA]</scope>
    <source>
        <strain evidence="4 6">NOV-5</strain>
        <strain evidence="2 7">NOV-71</strain>
        <strain evidence="1 5">NOV-9</strain>
        <strain evidence="3 8">ONT-3</strain>
    </source>
</reference>
<evidence type="ECO:0000313" key="3">
    <source>
        <dbReference type="EMBL" id="KAE9118018.1"/>
    </source>
</evidence>
<evidence type="ECO:0000313" key="5">
    <source>
        <dbReference type="Proteomes" id="UP000429523"/>
    </source>
</evidence>
<evidence type="ECO:0000313" key="2">
    <source>
        <dbReference type="EMBL" id="KAE9099218.1"/>
    </source>
</evidence>
<dbReference type="Proteomes" id="UP000440732">
    <property type="component" value="Unassembled WGS sequence"/>
</dbReference>
<comment type="caution">
    <text evidence="1">The sequence shown here is derived from an EMBL/GenBank/DDBJ whole genome shotgun (WGS) entry which is preliminary data.</text>
</comment>
<gene>
    <name evidence="4" type="ORF">PF006_g16418</name>
    <name evidence="2" type="ORF">PF007_g15962</name>
    <name evidence="1" type="ORF">PF009_g16933</name>
    <name evidence="3" type="ORF">PF010_g8369</name>
</gene>
<dbReference type="Proteomes" id="UP000488956">
    <property type="component" value="Unassembled WGS sequence"/>
</dbReference>
<dbReference type="AlphaFoldDB" id="A0A6A3EH99"/>